<dbReference type="Proteomes" id="UP001172083">
    <property type="component" value="Unassembled WGS sequence"/>
</dbReference>
<name>A0ABT8LCG6_9BACT</name>
<feature type="domain" description="YrdC-like" evidence="1">
    <location>
        <begin position="15"/>
        <end position="203"/>
    </location>
</feature>
<dbReference type="EMBL" id="JAUJEB010000006">
    <property type="protein sequence ID" value="MDN5215469.1"/>
    <property type="molecule type" value="Genomic_DNA"/>
</dbReference>
<protein>
    <submittedName>
        <fullName evidence="2">L-threonylcarbamoyladenylate synthase</fullName>
        <ecNumber evidence="2">2.7.7.87</ecNumber>
    </submittedName>
</protein>
<keyword evidence="3" id="KW-1185">Reference proteome</keyword>
<dbReference type="RefSeq" id="WP_346760799.1">
    <property type="nucleotide sequence ID" value="NZ_JAUJEB010000006.1"/>
</dbReference>
<dbReference type="InterPro" id="IPR006070">
    <property type="entry name" value="Sua5-like_dom"/>
</dbReference>
<gene>
    <name evidence="2" type="ORF">QQ020_25540</name>
</gene>
<dbReference type="NCBIfam" id="TIGR00057">
    <property type="entry name" value="L-threonylcarbamoyladenylate synthase"/>
    <property type="match status" value="1"/>
</dbReference>
<reference evidence="2" key="1">
    <citation type="submission" date="2023-06" db="EMBL/GenBank/DDBJ databases">
        <title>Genomic of Agaribacillus aureum.</title>
        <authorList>
            <person name="Wang G."/>
        </authorList>
    </citation>
    <scope>NUCLEOTIDE SEQUENCE</scope>
    <source>
        <strain evidence="2">BMA12</strain>
    </source>
</reference>
<keyword evidence="2" id="KW-0808">Transferase</keyword>
<comment type="caution">
    <text evidence="2">The sequence shown here is derived from an EMBL/GenBank/DDBJ whole genome shotgun (WGS) entry which is preliminary data.</text>
</comment>
<dbReference type="PANTHER" id="PTHR42828">
    <property type="entry name" value="DHBP SYNTHASE RIBB-LIKE ALPHA/BETA DOMAIN-CONTAINING PROTEIN"/>
    <property type="match status" value="1"/>
</dbReference>
<dbReference type="SUPFAM" id="SSF55821">
    <property type="entry name" value="YrdC/RibB"/>
    <property type="match status" value="1"/>
</dbReference>
<dbReference type="InterPro" id="IPR017945">
    <property type="entry name" value="DHBP_synth_RibB-like_a/b_dom"/>
</dbReference>
<dbReference type="Gene3D" id="3.90.870.10">
    <property type="entry name" value="DHBP synthase"/>
    <property type="match status" value="1"/>
</dbReference>
<proteinExistence type="predicted"/>
<keyword evidence="2" id="KW-0548">Nucleotidyltransferase</keyword>
<evidence type="ECO:0000313" key="3">
    <source>
        <dbReference type="Proteomes" id="UP001172083"/>
    </source>
</evidence>
<evidence type="ECO:0000313" key="2">
    <source>
        <dbReference type="EMBL" id="MDN5215469.1"/>
    </source>
</evidence>
<organism evidence="2 3">
    <name type="scientific">Agaribacillus aureus</name>
    <dbReference type="NCBI Taxonomy" id="3051825"/>
    <lineage>
        <taxon>Bacteria</taxon>
        <taxon>Pseudomonadati</taxon>
        <taxon>Bacteroidota</taxon>
        <taxon>Cytophagia</taxon>
        <taxon>Cytophagales</taxon>
        <taxon>Splendidivirgaceae</taxon>
        <taxon>Agaribacillus</taxon>
    </lineage>
</organism>
<dbReference type="EC" id="2.7.7.87" evidence="2"/>
<dbReference type="PROSITE" id="PS51163">
    <property type="entry name" value="YRDC"/>
    <property type="match status" value="1"/>
</dbReference>
<dbReference type="PANTHER" id="PTHR42828:SF3">
    <property type="entry name" value="THREONYLCARBAMOYL-AMP SYNTHASE"/>
    <property type="match status" value="1"/>
</dbReference>
<sequence>MPAQLLKLYPENPDPKKINAVVNTLQNGGIIIYPTDTVYGIGCNIYDARAIEKLCNIKGIKSGKYQFSFICADISSASKYVKNLSTPIYKLMKKSLPGPFTFILEANSAVPKILKVKKKTIGIRIPDNAITRDIVAQLQNPIMTTSIKDEDEIIEYTTDPELIFEDFKHQVDIVIDGGMGKNIPSTVVDCTKEEIKILREGLGQLEL</sequence>
<accession>A0ABT8LCG6</accession>
<dbReference type="GO" id="GO:0061710">
    <property type="term" value="F:L-threonylcarbamoyladenylate synthase"/>
    <property type="evidence" value="ECO:0007669"/>
    <property type="project" value="UniProtKB-EC"/>
</dbReference>
<dbReference type="InterPro" id="IPR052532">
    <property type="entry name" value="SUA5_domain"/>
</dbReference>
<dbReference type="Pfam" id="PF01300">
    <property type="entry name" value="Sua5_yciO_yrdC"/>
    <property type="match status" value="1"/>
</dbReference>
<evidence type="ECO:0000259" key="1">
    <source>
        <dbReference type="PROSITE" id="PS51163"/>
    </source>
</evidence>